<name>A0A0R3TFL2_RODNA</name>
<sequence length="56" mass="6076">LKSLFKDTTQSTSNSTPIDSSRAAQLRRSFSTKSAVGFGQEIDLAYPTSHDTGLVR</sequence>
<accession>A0A0R3TFL2</accession>
<dbReference type="WBParaSite" id="HNAJ_0000585301-mRNA-1">
    <property type="protein sequence ID" value="HNAJ_0000585301-mRNA-1"/>
    <property type="gene ID" value="HNAJ_0000585301"/>
</dbReference>
<evidence type="ECO:0000313" key="2">
    <source>
        <dbReference type="WBParaSite" id="HNAJ_0000585301-mRNA-1"/>
    </source>
</evidence>
<feature type="region of interest" description="Disordered" evidence="1">
    <location>
        <begin position="1"/>
        <end position="25"/>
    </location>
</feature>
<evidence type="ECO:0000256" key="1">
    <source>
        <dbReference type="SAM" id="MobiDB-lite"/>
    </source>
</evidence>
<dbReference type="AlphaFoldDB" id="A0A0R3TFL2"/>
<proteinExistence type="predicted"/>
<organism evidence="2">
    <name type="scientific">Rodentolepis nana</name>
    <name type="common">Dwarf tapeworm</name>
    <name type="synonym">Hymenolepis nana</name>
    <dbReference type="NCBI Taxonomy" id="102285"/>
    <lineage>
        <taxon>Eukaryota</taxon>
        <taxon>Metazoa</taxon>
        <taxon>Spiralia</taxon>
        <taxon>Lophotrochozoa</taxon>
        <taxon>Platyhelminthes</taxon>
        <taxon>Cestoda</taxon>
        <taxon>Eucestoda</taxon>
        <taxon>Cyclophyllidea</taxon>
        <taxon>Hymenolepididae</taxon>
        <taxon>Rodentolepis</taxon>
    </lineage>
</organism>
<protein>
    <submittedName>
        <fullName evidence="2">Cholesteryl ester transfer protein</fullName>
    </submittedName>
</protein>
<reference evidence="2" key="1">
    <citation type="submission" date="2017-02" db="UniProtKB">
        <authorList>
            <consortium name="WormBaseParasite"/>
        </authorList>
    </citation>
    <scope>IDENTIFICATION</scope>
</reference>